<protein>
    <submittedName>
        <fullName evidence="1">Tetratricopeptide repeat protein 17</fullName>
    </submittedName>
</protein>
<dbReference type="GO" id="GO:0005737">
    <property type="term" value="C:cytoplasm"/>
    <property type="evidence" value="ECO:0007669"/>
    <property type="project" value="TreeGrafter"/>
</dbReference>
<dbReference type="EMBL" id="HBUE01259668">
    <property type="protein sequence ID" value="CAG6558432.1"/>
    <property type="molecule type" value="Transcribed_RNA"/>
</dbReference>
<dbReference type="GO" id="GO:0030041">
    <property type="term" value="P:actin filament polymerization"/>
    <property type="evidence" value="ECO:0007669"/>
    <property type="project" value="TreeGrafter"/>
</dbReference>
<dbReference type="SUPFAM" id="SSF48452">
    <property type="entry name" value="TPR-like"/>
    <property type="match status" value="1"/>
</dbReference>
<evidence type="ECO:0000313" key="1">
    <source>
        <dbReference type="EMBL" id="CAG6558432.1"/>
    </source>
</evidence>
<dbReference type="InterPro" id="IPR011990">
    <property type="entry name" value="TPR-like_helical_dom_sf"/>
</dbReference>
<sequence>MESTESTLFEFGELSDSKHKQVELYLAHLERTRQNKNHRPFPRSAASCQTFHHRIEKKNIELLAGSHRTRSTKTQCEQKPRECGPISWQISKTNTVLSARGSVRPEGRMLSSRLLPLLLLVSASICYHHTEASTHWLLNTNGQIIPQLTSPFYLRRSYDLIAFLNQNVYKQKIDLIIAELLQIKSNLTAKMNNLDAYTNELTNKIGCIPNFYLDESDILSTIINMNYINRITVPDKTSSTTVSASVGNSRAVASKGKNPSPKCADYLKLDFSVASFDHLDGLHNRTQLKMAPEDMFKSLEYYIPSVKSPQALADDLRKHPTSWKYHTIASYYWRKKGNAREAIECARRAVVLAPRKHKDIPLLSMGTILQRSQYLNDSLVVLRAAVDHEPSEPENQMALGNTYMLLSEFNRSFEAYKAAESLDSVYSEHNDYIKKSINCFKDLKINLLTMERLLQDIIPGLERYGSLQKEFDEYHEKLDREQAPLKTRVFDEAYSKQVDFLIQRSQICTTRMTKEKSEPILSCDFISDVQMLMEDFAVEILNNYVDLKKELINTYKINSLGIYKKIFVEHF</sequence>
<dbReference type="EMBL" id="HBUE01154616">
    <property type="protein sequence ID" value="CAG6507103.1"/>
    <property type="molecule type" value="Transcribed_RNA"/>
</dbReference>
<dbReference type="PANTHER" id="PTHR16091">
    <property type="entry name" value="TTC17 PROTEIN"/>
    <property type="match status" value="1"/>
</dbReference>
<dbReference type="Gene3D" id="1.25.40.10">
    <property type="entry name" value="Tetratricopeptide repeat domain"/>
    <property type="match status" value="1"/>
</dbReference>
<dbReference type="InterPro" id="IPR052630">
    <property type="entry name" value="TTC17"/>
</dbReference>
<proteinExistence type="predicted"/>
<dbReference type="AlphaFoldDB" id="A0A8D8IV87"/>
<reference evidence="1" key="1">
    <citation type="submission" date="2021-05" db="EMBL/GenBank/DDBJ databases">
        <authorList>
            <person name="Alioto T."/>
            <person name="Alioto T."/>
            <person name="Gomez Garrido J."/>
        </authorList>
    </citation>
    <scope>NUCLEOTIDE SEQUENCE</scope>
</reference>
<dbReference type="GO" id="GO:0015629">
    <property type="term" value="C:actin cytoskeleton"/>
    <property type="evidence" value="ECO:0007669"/>
    <property type="project" value="TreeGrafter"/>
</dbReference>
<organism evidence="1">
    <name type="scientific">Culex pipiens</name>
    <name type="common">House mosquito</name>
    <dbReference type="NCBI Taxonomy" id="7175"/>
    <lineage>
        <taxon>Eukaryota</taxon>
        <taxon>Metazoa</taxon>
        <taxon>Ecdysozoa</taxon>
        <taxon>Arthropoda</taxon>
        <taxon>Hexapoda</taxon>
        <taxon>Insecta</taxon>
        <taxon>Pterygota</taxon>
        <taxon>Neoptera</taxon>
        <taxon>Endopterygota</taxon>
        <taxon>Diptera</taxon>
        <taxon>Nematocera</taxon>
        <taxon>Culicoidea</taxon>
        <taxon>Culicidae</taxon>
        <taxon>Culicinae</taxon>
        <taxon>Culicini</taxon>
        <taxon>Culex</taxon>
        <taxon>Culex</taxon>
    </lineage>
</organism>
<dbReference type="PANTHER" id="PTHR16091:SF1">
    <property type="entry name" value="TETRATRICOPEPTIDE REPEAT PROTEIN 17"/>
    <property type="match status" value="1"/>
</dbReference>
<name>A0A8D8IV87_CULPI</name>
<accession>A0A8D8IV87</accession>